<sequence length="191" mass="21905">MNSTDSLLQQRIIDILKAEYPEQFISLQSVPYQGDISLFTLWFDNEAGLEKEWDKISGMIAAYYQASLTDQFTKWNIYVCYLCKTLISISLKYKIENDRFSSRKIILDNFSETINDLTLDHIIRTHITNKDLNFSADVSKARNAASTYDSSGIAWDLLKKVTLKPGKGNLKDTQDVLEQIEAKLTDENKKS</sequence>
<organism evidence="1 2">
    <name type="scientific">Mucilaginibacter frigoritolerans</name>
    <dbReference type="NCBI Taxonomy" id="652788"/>
    <lineage>
        <taxon>Bacteria</taxon>
        <taxon>Pseudomonadati</taxon>
        <taxon>Bacteroidota</taxon>
        <taxon>Sphingobacteriia</taxon>
        <taxon>Sphingobacteriales</taxon>
        <taxon>Sphingobacteriaceae</taxon>
        <taxon>Mucilaginibacter</taxon>
    </lineage>
</organism>
<gene>
    <name evidence="1" type="ORF">JN11_00672</name>
</gene>
<dbReference type="OrthoDB" id="2083773at2"/>
<evidence type="ECO:0000313" key="2">
    <source>
        <dbReference type="Proteomes" id="UP000317010"/>
    </source>
</evidence>
<reference evidence="1 2" key="1">
    <citation type="submission" date="2019-07" db="EMBL/GenBank/DDBJ databases">
        <title>Genomic Encyclopedia of Archaeal and Bacterial Type Strains, Phase II (KMG-II): from individual species to whole genera.</title>
        <authorList>
            <person name="Goeker M."/>
        </authorList>
    </citation>
    <scope>NUCLEOTIDE SEQUENCE [LARGE SCALE GENOMIC DNA]</scope>
    <source>
        <strain evidence="1 2">ATCC BAA-1854</strain>
    </source>
</reference>
<evidence type="ECO:0000313" key="1">
    <source>
        <dbReference type="EMBL" id="TWJ04948.1"/>
    </source>
</evidence>
<dbReference type="RefSeq" id="WP_144909578.1">
    <property type="nucleotide sequence ID" value="NZ_VLLI01000001.1"/>
</dbReference>
<dbReference type="EMBL" id="VLLI01000001">
    <property type="protein sequence ID" value="TWJ04948.1"/>
    <property type="molecule type" value="Genomic_DNA"/>
</dbReference>
<keyword evidence="2" id="KW-1185">Reference proteome</keyword>
<dbReference type="Proteomes" id="UP000317010">
    <property type="component" value="Unassembled WGS sequence"/>
</dbReference>
<proteinExistence type="predicted"/>
<dbReference type="AlphaFoldDB" id="A0A562UGL7"/>
<accession>A0A562UGL7</accession>
<name>A0A562UGL7_9SPHI</name>
<comment type="caution">
    <text evidence="1">The sequence shown here is derived from an EMBL/GenBank/DDBJ whole genome shotgun (WGS) entry which is preliminary data.</text>
</comment>
<protein>
    <submittedName>
        <fullName evidence="1">Uncharacterized protein</fullName>
    </submittedName>
</protein>
<dbReference type="InterPro" id="IPR046905">
    <property type="entry name" value="ABC-3C_MC1"/>
</dbReference>
<dbReference type="Pfam" id="PF20289">
    <property type="entry name" value="MComp1"/>
    <property type="match status" value="1"/>
</dbReference>